<dbReference type="OMA" id="LLIMGCY"/>
<sequence>MILNFLLNRFGRMKSALLALCILLTITCCGCGEPKTEKVIPDACPDLGLLVTQADVTDTLDPYARPIVTGNIFPSSAKAIYLVFSLSDDMCCKTLNVRWFRDSQLDPIKIEDNLHAQFPIKLTLQAPSGGFIPGEYHVNIYIDFWERLSLPFVISE</sequence>
<dbReference type="Proteomes" id="UP000076394">
    <property type="component" value="Chromosome"/>
</dbReference>
<proteinExistence type="predicted"/>
<protein>
    <submittedName>
        <fullName evidence="1">Uncharacterized protein</fullName>
    </submittedName>
</protein>
<accession>A0A142VC81</accession>
<organism evidence="1 2">
    <name type="scientific">Dehalococcoides mccartyi</name>
    <dbReference type="NCBI Taxonomy" id="61435"/>
    <lineage>
        <taxon>Bacteria</taxon>
        <taxon>Bacillati</taxon>
        <taxon>Chloroflexota</taxon>
        <taxon>Dehalococcoidia</taxon>
        <taxon>Dehalococcoidales</taxon>
        <taxon>Dehalococcoidaceae</taxon>
        <taxon>Dehalococcoides</taxon>
    </lineage>
</organism>
<dbReference type="EMBL" id="CP011127">
    <property type="protein sequence ID" value="AMU86835.1"/>
    <property type="molecule type" value="Genomic_DNA"/>
</dbReference>
<dbReference type="PATRIC" id="fig|61435.8.peg.1005"/>
<dbReference type="OrthoDB" id="166695at2"/>
<name>A0A142VC81_9CHLR</name>
<gene>
    <name evidence="1" type="ORF">Dm11a5_1009</name>
</gene>
<evidence type="ECO:0000313" key="2">
    <source>
        <dbReference type="Proteomes" id="UP000076394"/>
    </source>
</evidence>
<reference evidence="1 2" key="1">
    <citation type="submission" date="2015-03" db="EMBL/GenBank/DDBJ databases">
        <title>Genomic characterization of Dehalococcoides mccartyi strain 11a5, an unusal plasmid-containing chloroethene dechlorinator.</title>
        <authorList>
            <person name="Zhao S."/>
            <person name="Ding C."/>
            <person name="He J."/>
        </authorList>
    </citation>
    <scope>NUCLEOTIDE SEQUENCE [LARGE SCALE GENOMIC DNA]</scope>
    <source>
        <strain evidence="1 2">11a5</strain>
    </source>
</reference>
<dbReference type="AlphaFoldDB" id="A0A142VC81"/>
<evidence type="ECO:0000313" key="1">
    <source>
        <dbReference type="EMBL" id="AMU86835.1"/>
    </source>
</evidence>